<name>A0A9D4UBW4_ADICA</name>
<keyword evidence="2" id="KW-1185">Reference proteome</keyword>
<dbReference type="Proteomes" id="UP000886520">
    <property type="component" value="Chromosome 19"/>
</dbReference>
<dbReference type="AlphaFoldDB" id="A0A9D4UBW4"/>
<evidence type="ECO:0000313" key="1">
    <source>
        <dbReference type="EMBL" id="KAI5065045.1"/>
    </source>
</evidence>
<accession>A0A9D4UBW4</accession>
<feature type="non-terminal residue" evidence="1">
    <location>
        <position position="51"/>
    </location>
</feature>
<protein>
    <submittedName>
        <fullName evidence="1">Uncharacterized protein</fullName>
    </submittedName>
</protein>
<evidence type="ECO:0000313" key="2">
    <source>
        <dbReference type="Proteomes" id="UP000886520"/>
    </source>
</evidence>
<reference evidence="1" key="1">
    <citation type="submission" date="2021-01" db="EMBL/GenBank/DDBJ databases">
        <title>Adiantum capillus-veneris genome.</title>
        <authorList>
            <person name="Fang Y."/>
            <person name="Liao Q."/>
        </authorList>
    </citation>
    <scope>NUCLEOTIDE SEQUENCE</scope>
    <source>
        <strain evidence="1">H3</strain>
        <tissue evidence="1">Leaf</tissue>
    </source>
</reference>
<organism evidence="1 2">
    <name type="scientific">Adiantum capillus-veneris</name>
    <name type="common">Maidenhair fern</name>
    <dbReference type="NCBI Taxonomy" id="13818"/>
    <lineage>
        <taxon>Eukaryota</taxon>
        <taxon>Viridiplantae</taxon>
        <taxon>Streptophyta</taxon>
        <taxon>Embryophyta</taxon>
        <taxon>Tracheophyta</taxon>
        <taxon>Polypodiopsida</taxon>
        <taxon>Polypodiidae</taxon>
        <taxon>Polypodiales</taxon>
        <taxon>Pteridineae</taxon>
        <taxon>Pteridaceae</taxon>
        <taxon>Vittarioideae</taxon>
        <taxon>Adiantum</taxon>
    </lineage>
</organism>
<proteinExistence type="predicted"/>
<dbReference type="OrthoDB" id="2963168at2759"/>
<sequence>GSFYPPDPSTGRGLRVNDPFDLYYVGDDGDWYYKSCIDVFVTTGERVQLDL</sequence>
<gene>
    <name evidence="1" type="ORF">GOP47_0019740</name>
</gene>
<dbReference type="EMBL" id="JABFUD020000019">
    <property type="protein sequence ID" value="KAI5065045.1"/>
    <property type="molecule type" value="Genomic_DNA"/>
</dbReference>
<comment type="caution">
    <text evidence="1">The sequence shown here is derived from an EMBL/GenBank/DDBJ whole genome shotgun (WGS) entry which is preliminary data.</text>
</comment>